<dbReference type="GO" id="GO:0005576">
    <property type="term" value="C:extracellular region"/>
    <property type="evidence" value="ECO:0007669"/>
    <property type="project" value="UniProtKB-SubCell"/>
</dbReference>
<evidence type="ECO:0000256" key="5">
    <source>
        <dbReference type="ARBA" id="ARBA00023001"/>
    </source>
</evidence>
<comment type="similarity">
    <text evidence="9">Belongs to the polysaccharide monooxygenase AA9 family.</text>
</comment>
<dbReference type="EC" id="1.14.99.56" evidence="11"/>
<evidence type="ECO:0000256" key="4">
    <source>
        <dbReference type="ARBA" id="ARBA00022729"/>
    </source>
</evidence>
<dbReference type="HOGENOM" id="CLU_031730_1_3_1"/>
<sequence length="255" mass="26771">MYTKAFLTALVGATAVSAHGYVETITAGGKTIDNYNPTSAPYQNPAPDVPGWAAQQQDLGFVAPDAAGQADIICHKSATPGKTSVTVAAGETVTVKWNTWPESHKGPLIDYLAKCSGDCSSATKADLKFFKIAEKGLTGSSWAADELISNGLKWDIAIPSDIAPGNYVLRHEIIALHSAGQANGAQFYPQCINLEITGSGSATPSGTAGTSLYTANDKGVLFDIYSGATSYPIPGPALYSSKKRRNHARDLFIVD</sequence>
<dbReference type="GO" id="GO:0016787">
    <property type="term" value="F:hydrolase activity"/>
    <property type="evidence" value="ECO:0007669"/>
    <property type="project" value="UniProtKB-KW"/>
</dbReference>
<name>A0A010QKP1_9PEZI</name>
<evidence type="ECO:0000313" key="15">
    <source>
        <dbReference type="Proteomes" id="UP000020467"/>
    </source>
</evidence>
<evidence type="ECO:0000256" key="10">
    <source>
        <dbReference type="ARBA" id="ARBA00045077"/>
    </source>
</evidence>
<keyword evidence="14" id="KW-0378">Hydrolase</keyword>
<evidence type="ECO:0000256" key="6">
    <source>
        <dbReference type="ARBA" id="ARBA00023157"/>
    </source>
</evidence>
<evidence type="ECO:0000256" key="1">
    <source>
        <dbReference type="ARBA" id="ARBA00001973"/>
    </source>
</evidence>
<evidence type="ECO:0000256" key="7">
    <source>
        <dbReference type="ARBA" id="ARBA00023277"/>
    </source>
</evidence>
<proteinExistence type="inferred from homology"/>
<accession>A0A010QKP1</accession>
<evidence type="ECO:0000256" key="11">
    <source>
        <dbReference type="ARBA" id="ARBA00047174"/>
    </source>
</evidence>
<dbReference type="GO" id="GO:0030245">
    <property type="term" value="P:cellulose catabolic process"/>
    <property type="evidence" value="ECO:0007669"/>
    <property type="project" value="UniProtKB-KW"/>
</dbReference>
<dbReference type="PANTHER" id="PTHR33353:SF34">
    <property type="entry name" value="ENDO-BETA-1,4-GLUCANASE D"/>
    <property type="match status" value="1"/>
</dbReference>
<gene>
    <name evidence="14" type="ORF">CFIO01_04309</name>
</gene>
<feature type="signal peptide" evidence="12">
    <location>
        <begin position="1"/>
        <end position="18"/>
    </location>
</feature>
<evidence type="ECO:0000256" key="3">
    <source>
        <dbReference type="ARBA" id="ARBA00022525"/>
    </source>
</evidence>
<organism evidence="14 15">
    <name type="scientific">Colletotrichum fioriniae PJ7</name>
    <dbReference type="NCBI Taxonomy" id="1445577"/>
    <lineage>
        <taxon>Eukaryota</taxon>
        <taxon>Fungi</taxon>
        <taxon>Dikarya</taxon>
        <taxon>Ascomycota</taxon>
        <taxon>Pezizomycotina</taxon>
        <taxon>Sordariomycetes</taxon>
        <taxon>Hypocreomycetidae</taxon>
        <taxon>Glomerellales</taxon>
        <taxon>Glomerellaceae</taxon>
        <taxon>Colletotrichum</taxon>
        <taxon>Colletotrichum acutatum species complex</taxon>
    </lineage>
</organism>
<keyword evidence="4 12" id="KW-0732">Signal</keyword>
<reference evidence="14 15" key="1">
    <citation type="submission" date="2014-02" db="EMBL/GenBank/DDBJ databases">
        <title>The genome sequence of Colletotrichum fioriniae PJ7.</title>
        <authorList>
            <person name="Baroncelli R."/>
            <person name="Thon M.R."/>
        </authorList>
    </citation>
    <scope>NUCLEOTIDE SEQUENCE [LARGE SCALE GENOMIC DNA]</scope>
    <source>
        <strain evidence="14 15">PJ7</strain>
    </source>
</reference>
<comment type="caution">
    <text evidence="14">The sequence shown here is derived from an EMBL/GenBank/DDBJ whole genome shotgun (WGS) entry which is preliminary data.</text>
</comment>
<dbReference type="Proteomes" id="UP000020467">
    <property type="component" value="Unassembled WGS sequence"/>
</dbReference>
<keyword evidence="6" id="KW-1015">Disulfide bond</keyword>
<protein>
    <recommendedName>
        <fullName evidence="11">lytic cellulose monooxygenase (C4-dehydrogenating)</fullName>
        <ecNumber evidence="11">1.14.99.56</ecNumber>
    </recommendedName>
</protein>
<feature type="chain" id="PRO_5001454979" description="lytic cellulose monooxygenase (C4-dehydrogenating)" evidence="12">
    <location>
        <begin position="19"/>
        <end position="255"/>
    </location>
</feature>
<dbReference type="InterPro" id="IPR049892">
    <property type="entry name" value="AA9"/>
</dbReference>
<evidence type="ECO:0000259" key="13">
    <source>
        <dbReference type="Pfam" id="PF03443"/>
    </source>
</evidence>
<evidence type="ECO:0000256" key="8">
    <source>
        <dbReference type="ARBA" id="ARBA00023326"/>
    </source>
</evidence>
<comment type="cofactor">
    <cofactor evidence="1">
        <name>Cu(2+)</name>
        <dbReference type="ChEBI" id="CHEBI:29036"/>
    </cofactor>
</comment>
<dbReference type="EMBL" id="JARH01000427">
    <property type="protein sequence ID" value="EXF80602.1"/>
    <property type="molecule type" value="Genomic_DNA"/>
</dbReference>
<keyword evidence="15" id="KW-1185">Reference proteome</keyword>
<dbReference type="KEGG" id="cfj:CFIO01_04309"/>
<keyword evidence="8" id="KW-0624">Polysaccharide degradation</keyword>
<evidence type="ECO:0000256" key="2">
    <source>
        <dbReference type="ARBA" id="ARBA00004613"/>
    </source>
</evidence>
<dbReference type="CDD" id="cd21175">
    <property type="entry name" value="LPMO_AA9"/>
    <property type="match status" value="1"/>
</dbReference>
<keyword evidence="3" id="KW-0964">Secreted</keyword>
<dbReference type="eggNOG" id="ENOG502RY3D">
    <property type="taxonomic scope" value="Eukaryota"/>
</dbReference>
<evidence type="ECO:0000256" key="9">
    <source>
        <dbReference type="ARBA" id="ARBA00044502"/>
    </source>
</evidence>
<comment type="catalytic activity">
    <reaction evidence="10">
        <text>[(1-&gt;4)-beta-D-glucosyl]n+m + reduced acceptor + O2 = 4-dehydro-beta-D-glucosyl-[(1-&gt;4)-beta-D-glucosyl]n-1 + [(1-&gt;4)-beta-D-glucosyl]m + acceptor + H2O.</text>
        <dbReference type="EC" id="1.14.99.56"/>
    </reaction>
</comment>
<dbReference type="AlphaFoldDB" id="A0A010QKP1"/>
<dbReference type="OrthoDB" id="4849160at2759"/>
<dbReference type="PANTHER" id="PTHR33353">
    <property type="entry name" value="PUTATIVE (AFU_ORTHOLOGUE AFUA_1G12560)-RELATED"/>
    <property type="match status" value="1"/>
</dbReference>
<dbReference type="Gene3D" id="2.70.50.70">
    <property type="match status" value="1"/>
</dbReference>
<evidence type="ECO:0000256" key="12">
    <source>
        <dbReference type="SAM" id="SignalP"/>
    </source>
</evidence>
<comment type="subcellular location">
    <subcellularLocation>
        <location evidence="2">Secreted</location>
    </subcellularLocation>
</comment>
<evidence type="ECO:0000313" key="14">
    <source>
        <dbReference type="EMBL" id="EXF80602.1"/>
    </source>
</evidence>
<keyword evidence="5" id="KW-0136">Cellulose degradation</keyword>
<dbReference type="Pfam" id="PF03443">
    <property type="entry name" value="AA9"/>
    <property type="match status" value="1"/>
</dbReference>
<keyword evidence="7" id="KW-0119">Carbohydrate metabolism</keyword>
<feature type="domain" description="Auxiliary Activity family 9 catalytic" evidence="13">
    <location>
        <begin position="19"/>
        <end position="229"/>
    </location>
</feature>
<dbReference type="InterPro" id="IPR005103">
    <property type="entry name" value="AA9_LPMO"/>
</dbReference>